<reference evidence="1" key="1">
    <citation type="submission" date="2021-02" db="EMBL/GenBank/DDBJ databases">
        <authorList>
            <person name="Nowell W R."/>
        </authorList>
    </citation>
    <scope>NUCLEOTIDE SEQUENCE</scope>
</reference>
<dbReference type="Proteomes" id="UP000663868">
    <property type="component" value="Unassembled WGS sequence"/>
</dbReference>
<comment type="caution">
    <text evidence="1">The sequence shown here is derived from an EMBL/GenBank/DDBJ whole genome shotgun (WGS) entry which is preliminary data.</text>
</comment>
<name>A0A820LRP0_9BILA</name>
<dbReference type="Proteomes" id="UP000663881">
    <property type="component" value="Unassembled WGS sequence"/>
</dbReference>
<dbReference type="AlphaFoldDB" id="A0A820LRP0"/>
<dbReference type="EMBL" id="CAJOAY010022851">
    <property type="protein sequence ID" value="CAF4361208.1"/>
    <property type="molecule type" value="Genomic_DNA"/>
</dbReference>
<evidence type="ECO:0008006" key="4">
    <source>
        <dbReference type="Google" id="ProtNLM"/>
    </source>
</evidence>
<evidence type="ECO:0000313" key="2">
    <source>
        <dbReference type="EMBL" id="CAF4415947.1"/>
    </source>
</evidence>
<proteinExistence type="predicted"/>
<dbReference type="EMBL" id="CAJOBB010026448">
    <property type="protein sequence ID" value="CAF4415947.1"/>
    <property type="molecule type" value="Genomic_DNA"/>
</dbReference>
<evidence type="ECO:0000313" key="3">
    <source>
        <dbReference type="Proteomes" id="UP000663881"/>
    </source>
</evidence>
<protein>
    <recommendedName>
        <fullName evidence="4">Macro domain-containing protein</fullName>
    </recommendedName>
</protein>
<sequence length="106" mass="11932">MGEGLYIPPSSNDIQQIRSRTLQKIQAIIASAVANTEGDGSDTYLLLGPIGTGAFKNDKKMIAELFFKVLNNPLMNSYQSIRYAFDQIWFVSTDSHQVFEEVFKNH</sequence>
<dbReference type="Gene3D" id="3.40.220.10">
    <property type="entry name" value="Leucine Aminopeptidase, subunit E, domain 1"/>
    <property type="match status" value="1"/>
</dbReference>
<dbReference type="InterPro" id="IPR043472">
    <property type="entry name" value="Macro_dom-like"/>
</dbReference>
<gene>
    <name evidence="2" type="ORF">KXQ929_LOCUS51883</name>
    <name evidence="1" type="ORF">OKA104_LOCUS49335</name>
</gene>
<organism evidence="1 3">
    <name type="scientific">Adineta steineri</name>
    <dbReference type="NCBI Taxonomy" id="433720"/>
    <lineage>
        <taxon>Eukaryota</taxon>
        <taxon>Metazoa</taxon>
        <taxon>Spiralia</taxon>
        <taxon>Gnathifera</taxon>
        <taxon>Rotifera</taxon>
        <taxon>Eurotatoria</taxon>
        <taxon>Bdelloidea</taxon>
        <taxon>Adinetida</taxon>
        <taxon>Adinetidae</taxon>
        <taxon>Adineta</taxon>
    </lineage>
</organism>
<accession>A0A820LRP0</accession>
<evidence type="ECO:0000313" key="1">
    <source>
        <dbReference type="EMBL" id="CAF4361208.1"/>
    </source>
</evidence>